<dbReference type="PANTHER" id="PTHR30616:SF2">
    <property type="entry name" value="PURINE NUCLEOSIDE PHOSPHORYLASE LACC1"/>
    <property type="match status" value="1"/>
</dbReference>
<evidence type="ECO:0000313" key="11">
    <source>
        <dbReference type="EMBL" id="CRH04501.1"/>
    </source>
</evidence>
<dbReference type="GO" id="GO:0016787">
    <property type="term" value="F:hydrolase activity"/>
    <property type="evidence" value="ECO:0007669"/>
    <property type="project" value="UniProtKB-KW"/>
</dbReference>
<comment type="catalytic activity">
    <reaction evidence="9">
        <text>S-methyl-5'-thioadenosine + phosphate = 5-(methylsulfanyl)-alpha-D-ribose 1-phosphate + adenine</text>
        <dbReference type="Rhea" id="RHEA:11852"/>
        <dbReference type="ChEBI" id="CHEBI:16708"/>
        <dbReference type="ChEBI" id="CHEBI:17509"/>
        <dbReference type="ChEBI" id="CHEBI:43474"/>
        <dbReference type="ChEBI" id="CHEBI:58533"/>
        <dbReference type="EC" id="2.4.2.28"/>
    </reaction>
    <physiologicalReaction direction="left-to-right" evidence="9">
        <dbReference type="Rhea" id="RHEA:11853"/>
    </physiologicalReaction>
</comment>
<dbReference type="InterPro" id="IPR011324">
    <property type="entry name" value="Cytotoxic_necrot_fac-like_cat"/>
</dbReference>
<dbReference type="PANTHER" id="PTHR30616">
    <property type="entry name" value="UNCHARACTERIZED PROTEIN YFIH"/>
    <property type="match status" value="1"/>
</dbReference>
<dbReference type="GO" id="GO:0005507">
    <property type="term" value="F:copper ion binding"/>
    <property type="evidence" value="ECO:0007669"/>
    <property type="project" value="TreeGrafter"/>
</dbReference>
<dbReference type="CDD" id="cd16833">
    <property type="entry name" value="YfiH"/>
    <property type="match status" value="1"/>
</dbReference>
<dbReference type="SUPFAM" id="SSF64438">
    <property type="entry name" value="CNF1/YfiH-like putative cysteine hydrolases"/>
    <property type="match status" value="1"/>
</dbReference>
<dbReference type="InterPro" id="IPR038371">
    <property type="entry name" value="Cu_polyphenol_OxRdtase_sf"/>
</dbReference>
<keyword evidence="5" id="KW-0378">Hydrolase</keyword>
<comment type="catalytic activity">
    <reaction evidence="8">
        <text>adenosine + phosphate = alpha-D-ribose 1-phosphate + adenine</text>
        <dbReference type="Rhea" id="RHEA:27642"/>
        <dbReference type="ChEBI" id="CHEBI:16335"/>
        <dbReference type="ChEBI" id="CHEBI:16708"/>
        <dbReference type="ChEBI" id="CHEBI:43474"/>
        <dbReference type="ChEBI" id="CHEBI:57720"/>
        <dbReference type="EC" id="2.4.2.1"/>
    </reaction>
    <physiologicalReaction direction="left-to-right" evidence="8">
        <dbReference type="Rhea" id="RHEA:27643"/>
    </physiologicalReaction>
</comment>
<keyword evidence="6" id="KW-0862">Zinc</keyword>
<accession>A0A1S7LEW6</accession>
<evidence type="ECO:0000256" key="10">
    <source>
        <dbReference type="RuleBase" id="RU361274"/>
    </source>
</evidence>
<dbReference type="AlphaFoldDB" id="A0A1S7LEW6"/>
<dbReference type="Gene3D" id="3.60.140.10">
    <property type="entry name" value="CNF1/YfiH-like putative cysteine hydrolases"/>
    <property type="match status" value="1"/>
</dbReference>
<protein>
    <recommendedName>
        <fullName evidence="10">Purine nucleoside phosphorylase</fullName>
    </recommendedName>
</protein>
<dbReference type="GO" id="GO:0017061">
    <property type="term" value="F:S-methyl-5-thioadenosine phosphorylase activity"/>
    <property type="evidence" value="ECO:0007669"/>
    <property type="project" value="UniProtKB-EC"/>
</dbReference>
<dbReference type="Pfam" id="PF02578">
    <property type="entry name" value="Cu-oxidase_4"/>
    <property type="match status" value="1"/>
</dbReference>
<dbReference type="EMBL" id="LO017727">
    <property type="protein sequence ID" value="CRH04501.1"/>
    <property type="molecule type" value="Genomic_DNA"/>
</dbReference>
<keyword evidence="4" id="KW-0479">Metal-binding</keyword>
<reference evidence="11" key="1">
    <citation type="submission" date="2015-04" db="EMBL/GenBank/DDBJ databases">
        <authorList>
            <person name="Syromyatnikov M.Y."/>
            <person name="Popov V.N."/>
        </authorList>
    </citation>
    <scope>NUCLEOTIDE SEQUENCE</scope>
    <source>
        <strain evidence="11">MO-1</strain>
    </source>
</reference>
<evidence type="ECO:0000256" key="9">
    <source>
        <dbReference type="ARBA" id="ARBA00049893"/>
    </source>
</evidence>
<evidence type="ECO:0000256" key="5">
    <source>
        <dbReference type="ARBA" id="ARBA00022801"/>
    </source>
</evidence>
<evidence type="ECO:0000256" key="2">
    <source>
        <dbReference type="ARBA" id="ARBA00007353"/>
    </source>
</evidence>
<evidence type="ECO:0000256" key="7">
    <source>
        <dbReference type="ARBA" id="ARBA00047989"/>
    </source>
</evidence>
<organism evidence="11">
    <name type="scientific">Magnetococcus massalia (strain MO-1)</name>
    <dbReference type="NCBI Taxonomy" id="451514"/>
    <lineage>
        <taxon>Bacteria</taxon>
        <taxon>Pseudomonadati</taxon>
        <taxon>Pseudomonadota</taxon>
        <taxon>Magnetococcia</taxon>
        <taxon>Magnetococcales</taxon>
        <taxon>Magnetococcaceae</taxon>
        <taxon>Magnetococcus</taxon>
    </lineage>
</organism>
<evidence type="ECO:0000256" key="6">
    <source>
        <dbReference type="ARBA" id="ARBA00022833"/>
    </source>
</evidence>
<dbReference type="InterPro" id="IPR003730">
    <property type="entry name" value="Cu_polyphenol_OxRdtase"/>
</dbReference>
<comment type="catalytic activity">
    <reaction evidence="7">
        <text>adenosine + H2O + H(+) = inosine + NH4(+)</text>
        <dbReference type="Rhea" id="RHEA:24408"/>
        <dbReference type="ChEBI" id="CHEBI:15377"/>
        <dbReference type="ChEBI" id="CHEBI:15378"/>
        <dbReference type="ChEBI" id="CHEBI:16335"/>
        <dbReference type="ChEBI" id="CHEBI:17596"/>
        <dbReference type="ChEBI" id="CHEBI:28938"/>
        <dbReference type="EC" id="3.5.4.4"/>
    </reaction>
    <physiologicalReaction direction="left-to-right" evidence="7">
        <dbReference type="Rhea" id="RHEA:24409"/>
    </physiologicalReaction>
</comment>
<sequence>MAKNRTRIQAALPAPSPTLIFADQIHGADTEVINQPPSAPPQADALVTTEPGWMLCMMTADCMPVLLADPDNRVIGAAHAGWRGAHDGILESCIETMEQHGASREKLHILIGPCIRQPSYEVDGAFYAKLVHERSANSAYFEPVIGRDDKWLFNLPAYAKTRLQRAGVVDRQLFDCGLCTYREEEMLFSHRRATHRQQVPCGRQLSGIYLHG</sequence>
<keyword evidence="3" id="KW-0808">Transferase</keyword>
<evidence type="ECO:0000256" key="8">
    <source>
        <dbReference type="ARBA" id="ARBA00048968"/>
    </source>
</evidence>
<proteinExistence type="inferred from homology"/>
<evidence type="ECO:0000256" key="1">
    <source>
        <dbReference type="ARBA" id="ARBA00000553"/>
    </source>
</evidence>
<evidence type="ECO:0000256" key="4">
    <source>
        <dbReference type="ARBA" id="ARBA00022723"/>
    </source>
</evidence>
<gene>
    <name evidence="11" type="ORF">MAGMO_0288</name>
</gene>
<comment type="catalytic activity">
    <reaction evidence="1">
        <text>inosine + phosphate = alpha-D-ribose 1-phosphate + hypoxanthine</text>
        <dbReference type="Rhea" id="RHEA:27646"/>
        <dbReference type="ChEBI" id="CHEBI:17368"/>
        <dbReference type="ChEBI" id="CHEBI:17596"/>
        <dbReference type="ChEBI" id="CHEBI:43474"/>
        <dbReference type="ChEBI" id="CHEBI:57720"/>
        <dbReference type="EC" id="2.4.2.1"/>
    </reaction>
    <physiologicalReaction direction="left-to-right" evidence="1">
        <dbReference type="Rhea" id="RHEA:27647"/>
    </physiologicalReaction>
</comment>
<comment type="similarity">
    <text evidence="2 10">Belongs to the purine nucleoside phosphorylase YfiH/LACC1 family.</text>
</comment>
<dbReference type="NCBIfam" id="TIGR00726">
    <property type="entry name" value="peptidoglycan editing factor PgeF"/>
    <property type="match status" value="1"/>
</dbReference>
<evidence type="ECO:0000256" key="3">
    <source>
        <dbReference type="ARBA" id="ARBA00022679"/>
    </source>
</evidence>
<name>A0A1S7LEW6_MAGMO</name>